<accession>A0ABP4L2R0</accession>
<evidence type="ECO:0000313" key="2">
    <source>
        <dbReference type="EMBL" id="GAA1514867.1"/>
    </source>
</evidence>
<feature type="transmembrane region" description="Helical" evidence="1">
    <location>
        <begin position="6"/>
        <end position="23"/>
    </location>
</feature>
<feature type="transmembrane region" description="Helical" evidence="1">
    <location>
        <begin position="30"/>
        <end position="49"/>
    </location>
</feature>
<keyword evidence="1" id="KW-0812">Transmembrane</keyword>
<dbReference type="Proteomes" id="UP001500363">
    <property type="component" value="Unassembled WGS sequence"/>
</dbReference>
<dbReference type="EMBL" id="BAAANC010000001">
    <property type="protein sequence ID" value="GAA1514867.1"/>
    <property type="molecule type" value="Genomic_DNA"/>
</dbReference>
<comment type="caution">
    <text evidence="2">The sequence shown here is derived from an EMBL/GenBank/DDBJ whole genome shotgun (WGS) entry which is preliminary data.</text>
</comment>
<name>A0ABP4L2R0_9ACTN</name>
<keyword evidence="3" id="KW-1185">Reference proteome</keyword>
<proteinExistence type="predicted"/>
<reference evidence="3" key="1">
    <citation type="journal article" date="2019" name="Int. J. Syst. Evol. Microbiol.">
        <title>The Global Catalogue of Microorganisms (GCM) 10K type strain sequencing project: providing services to taxonomists for standard genome sequencing and annotation.</title>
        <authorList>
            <consortium name="The Broad Institute Genomics Platform"/>
            <consortium name="The Broad Institute Genome Sequencing Center for Infectious Disease"/>
            <person name="Wu L."/>
            <person name="Ma J."/>
        </authorList>
    </citation>
    <scope>NUCLEOTIDE SEQUENCE [LARGE SCALE GENOMIC DNA]</scope>
    <source>
        <strain evidence="3">JCM 14303</strain>
    </source>
</reference>
<protein>
    <submittedName>
        <fullName evidence="2">Uncharacterized protein</fullName>
    </submittedName>
</protein>
<evidence type="ECO:0000256" key="1">
    <source>
        <dbReference type="SAM" id="Phobius"/>
    </source>
</evidence>
<dbReference type="RefSeq" id="WP_344170474.1">
    <property type="nucleotide sequence ID" value="NZ_BAAANC010000001.1"/>
</dbReference>
<keyword evidence="1" id="KW-1133">Transmembrane helix</keyword>
<sequence length="51" mass="5588">MTENSALAFIVMLATAGVLYRFWRPILGVLLMFLVVVFGFGVYSVAVAMTT</sequence>
<gene>
    <name evidence="2" type="ORF">GCM10009741_11600</name>
</gene>
<organism evidence="2 3">
    <name type="scientific">Kribbella lupini</name>
    <dbReference type="NCBI Taxonomy" id="291602"/>
    <lineage>
        <taxon>Bacteria</taxon>
        <taxon>Bacillati</taxon>
        <taxon>Actinomycetota</taxon>
        <taxon>Actinomycetes</taxon>
        <taxon>Propionibacteriales</taxon>
        <taxon>Kribbellaceae</taxon>
        <taxon>Kribbella</taxon>
    </lineage>
</organism>
<keyword evidence="1" id="KW-0472">Membrane</keyword>
<evidence type="ECO:0000313" key="3">
    <source>
        <dbReference type="Proteomes" id="UP001500363"/>
    </source>
</evidence>